<dbReference type="PANTHER" id="PTHR43205:SF7">
    <property type="entry name" value="PROSTAGLANDIN REDUCTASE 1"/>
    <property type="match status" value="1"/>
</dbReference>
<dbReference type="Proteomes" id="UP001595816">
    <property type="component" value="Unassembled WGS sequence"/>
</dbReference>
<dbReference type="SMART" id="SM00829">
    <property type="entry name" value="PKS_ER"/>
    <property type="match status" value="1"/>
</dbReference>
<proteinExistence type="predicted"/>
<dbReference type="EMBL" id="JBHSAY010000029">
    <property type="protein sequence ID" value="MFC4136358.1"/>
    <property type="molecule type" value="Genomic_DNA"/>
</dbReference>
<accession>A0ABV8M1A9</accession>
<dbReference type="InterPro" id="IPR041694">
    <property type="entry name" value="ADH_N_2"/>
</dbReference>
<feature type="domain" description="Enoyl reductase (ER)" evidence="2">
    <location>
        <begin position="17"/>
        <end position="325"/>
    </location>
</feature>
<dbReference type="Pfam" id="PF16884">
    <property type="entry name" value="ADH_N_2"/>
    <property type="match status" value="1"/>
</dbReference>
<keyword evidence="4" id="KW-1185">Reference proteome</keyword>
<evidence type="ECO:0000313" key="4">
    <source>
        <dbReference type="Proteomes" id="UP001595816"/>
    </source>
</evidence>
<name>A0ABV8M1A9_9ACTN</name>
<keyword evidence="1" id="KW-0560">Oxidoreductase</keyword>
<dbReference type="InterPro" id="IPR036291">
    <property type="entry name" value="NAD(P)-bd_dom_sf"/>
</dbReference>
<gene>
    <name evidence="3" type="ORF">ACFOZ4_37615</name>
</gene>
<dbReference type="SUPFAM" id="SSF50129">
    <property type="entry name" value="GroES-like"/>
    <property type="match status" value="1"/>
</dbReference>
<dbReference type="Pfam" id="PF00107">
    <property type="entry name" value="ADH_zinc_N"/>
    <property type="match status" value="1"/>
</dbReference>
<evidence type="ECO:0000313" key="3">
    <source>
        <dbReference type="EMBL" id="MFC4136358.1"/>
    </source>
</evidence>
<dbReference type="InterPro" id="IPR045010">
    <property type="entry name" value="MDR_fam"/>
</dbReference>
<dbReference type="InterPro" id="IPR011032">
    <property type="entry name" value="GroES-like_sf"/>
</dbReference>
<dbReference type="Gene3D" id="3.40.50.720">
    <property type="entry name" value="NAD(P)-binding Rossmann-like Domain"/>
    <property type="match status" value="1"/>
</dbReference>
<sequence length="327" mass="34927">MTTSLTVHQVRRPQGLPTPADFAFVEEPLPSPAEGQALVANAYLSVDPYMREAMADNDLHAPLEGRAVGRVVESRTPSLAVGDVVAHRHGLRSHALVRYEEVRVLTVPDRVPLSAYLGILGGTGLSAYVGLKRTAELRAGETLFVSAAAGGVGTAAGRIARLLGARRVIGSTGSPAKARHLTDHVGFDAAFDYHDGVLSGLRAAAPDGIDVYLDNVGGDHLAAAIDVLRERGRIAWCGAVAQYNDPDNPPPAPYNLYDIVGKQLRLEGFLVRHNLDLRDELEALIVPEIQAGRAVSDETIFDGVERTVEAFLAVLRGDNVGKMLVRV</sequence>
<dbReference type="RefSeq" id="WP_253750950.1">
    <property type="nucleotide sequence ID" value="NZ_JAMZDZ010000001.1"/>
</dbReference>
<protein>
    <submittedName>
        <fullName evidence="3">Zinc-binding dehydrogenase</fullName>
    </submittedName>
</protein>
<dbReference type="Gene3D" id="3.90.180.10">
    <property type="entry name" value="Medium-chain alcohol dehydrogenases, catalytic domain"/>
    <property type="match status" value="1"/>
</dbReference>
<evidence type="ECO:0000256" key="1">
    <source>
        <dbReference type="ARBA" id="ARBA00023002"/>
    </source>
</evidence>
<dbReference type="CDD" id="cd05288">
    <property type="entry name" value="PGDH"/>
    <property type="match status" value="1"/>
</dbReference>
<dbReference type="InterPro" id="IPR013149">
    <property type="entry name" value="ADH-like_C"/>
</dbReference>
<dbReference type="InterPro" id="IPR020843">
    <property type="entry name" value="ER"/>
</dbReference>
<reference evidence="4" key="1">
    <citation type="journal article" date="2019" name="Int. J. Syst. Evol. Microbiol.">
        <title>The Global Catalogue of Microorganisms (GCM) 10K type strain sequencing project: providing services to taxonomists for standard genome sequencing and annotation.</title>
        <authorList>
            <consortium name="The Broad Institute Genomics Platform"/>
            <consortium name="The Broad Institute Genome Sequencing Center for Infectious Disease"/>
            <person name="Wu L."/>
            <person name="Ma J."/>
        </authorList>
    </citation>
    <scope>NUCLEOTIDE SEQUENCE [LARGE SCALE GENOMIC DNA]</scope>
    <source>
        <strain evidence="4">CGMCC 4.7289</strain>
    </source>
</reference>
<comment type="caution">
    <text evidence="3">The sequence shown here is derived from an EMBL/GenBank/DDBJ whole genome shotgun (WGS) entry which is preliminary data.</text>
</comment>
<dbReference type="PANTHER" id="PTHR43205">
    <property type="entry name" value="PROSTAGLANDIN REDUCTASE"/>
    <property type="match status" value="1"/>
</dbReference>
<organism evidence="3 4">
    <name type="scientific">Hamadaea flava</name>
    <dbReference type="NCBI Taxonomy" id="1742688"/>
    <lineage>
        <taxon>Bacteria</taxon>
        <taxon>Bacillati</taxon>
        <taxon>Actinomycetota</taxon>
        <taxon>Actinomycetes</taxon>
        <taxon>Micromonosporales</taxon>
        <taxon>Micromonosporaceae</taxon>
        <taxon>Hamadaea</taxon>
    </lineage>
</organism>
<dbReference type="SUPFAM" id="SSF51735">
    <property type="entry name" value="NAD(P)-binding Rossmann-fold domains"/>
    <property type="match status" value="1"/>
</dbReference>
<evidence type="ECO:0000259" key="2">
    <source>
        <dbReference type="SMART" id="SM00829"/>
    </source>
</evidence>